<gene>
    <name evidence="1" type="ORF">SmaCSM2_13230</name>
</gene>
<dbReference type="EMBL" id="CP025298">
    <property type="protein sequence ID" value="AUI08088.1"/>
    <property type="molecule type" value="Genomic_DNA"/>
</dbReference>
<reference evidence="1 2" key="1">
    <citation type="submission" date="2017-12" db="EMBL/GenBank/DDBJ databases">
        <title>Complete Genome Sequence of Stenotrophomonas maltophilia CSM2.</title>
        <authorList>
            <person name="Castro-Jaimes S."/>
            <person name="Lopez-Leal G."/>
            <person name="Barberena Jonas C."/>
            <person name="Bustos P."/>
            <person name="Perez-Oseguera A."/>
            <person name="Cevallos M.A."/>
        </authorList>
    </citation>
    <scope>NUCLEOTIDE SEQUENCE [LARGE SCALE GENOMIC DNA]</scope>
    <source>
        <strain evidence="1 2">CSM2</strain>
    </source>
</reference>
<name>A0AAD0BWP8_STEMA</name>
<sequence>MASDIAGESDVERLSAERTALAPLNSAMVQEFGDRYAGRVIEQHPLKMKVRLKGAEPVPSRVVSTAVGSVRVTFEPGAEHSIADLQKIVASNRLRAFFPRAEGIGVNAAEGRIDIGVVDPDVLEAYRARQREVERRMNIRIHFERTAGVRL</sequence>
<accession>A0AAD0BWP8</accession>
<dbReference type="RefSeq" id="WP_101765701.1">
    <property type="nucleotide sequence ID" value="NZ_CP025298.1"/>
</dbReference>
<proteinExistence type="predicted"/>
<evidence type="ECO:0000313" key="2">
    <source>
        <dbReference type="Proteomes" id="UP000234414"/>
    </source>
</evidence>
<dbReference type="Proteomes" id="UP000234414">
    <property type="component" value="Chromosome"/>
</dbReference>
<dbReference type="AlphaFoldDB" id="A0AAD0BWP8"/>
<protein>
    <submittedName>
        <fullName evidence="1">Uncharacterized protein</fullName>
    </submittedName>
</protein>
<organism evidence="1 2">
    <name type="scientific">Stenotrophomonas maltophilia</name>
    <name type="common">Pseudomonas maltophilia</name>
    <name type="synonym">Xanthomonas maltophilia</name>
    <dbReference type="NCBI Taxonomy" id="40324"/>
    <lineage>
        <taxon>Bacteria</taxon>
        <taxon>Pseudomonadati</taxon>
        <taxon>Pseudomonadota</taxon>
        <taxon>Gammaproteobacteria</taxon>
        <taxon>Lysobacterales</taxon>
        <taxon>Lysobacteraceae</taxon>
        <taxon>Stenotrophomonas</taxon>
        <taxon>Stenotrophomonas maltophilia group</taxon>
    </lineage>
</organism>
<evidence type="ECO:0000313" key="1">
    <source>
        <dbReference type="EMBL" id="AUI08088.1"/>
    </source>
</evidence>